<organism evidence="1 2">
    <name type="scientific">Treponema phagedenis</name>
    <dbReference type="NCBI Taxonomy" id="162"/>
    <lineage>
        <taxon>Bacteria</taxon>
        <taxon>Pseudomonadati</taxon>
        <taxon>Spirochaetota</taxon>
        <taxon>Spirochaetia</taxon>
        <taxon>Spirochaetales</taxon>
        <taxon>Treponemataceae</taxon>
        <taxon>Treponema</taxon>
    </lineage>
</organism>
<dbReference type="EMBL" id="CDNC01000001">
    <property type="protein sequence ID" value="CEM60652.1"/>
    <property type="molecule type" value="Genomic_DNA"/>
</dbReference>
<name>A0A0B7GT06_TREPH</name>
<dbReference type="Proteomes" id="UP000042527">
    <property type="component" value="Unassembled WGS sequence"/>
</dbReference>
<gene>
    <name evidence="1" type="ORF">TPHV1_10320</name>
</gene>
<accession>A0A0B7GT06</accession>
<evidence type="ECO:0000313" key="2">
    <source>
        <dbReference type="Proteomes" id="UP000042527"/>
    </source>
</evidence>
<dbReference type="AlphaFoldDB" id="A0A0B7GT06"/>
<sequence length="51" mass="5574">MLGFQEVTNEGLTFGKNLHAQTSVPILIVALVCLPKLQLPILKSSFIFSTD</sequence>
<proteinExistence type="predicted"/>
<protein>
    <submittedName>
        <fullName evidence="1">Uncharacterized protein</fullName>
    </submittedName>
</protein>
<evidence type="ECO:0000313" key="1">
    <source>
        <dbReference type="EMBL" id="CEM60652.1"/>
    </source>
</evidence>
<reference evidence="2" key="1">
    <citation type="submission" date="2015-01" db="EMBL/GenBank/DDBJ databases">
        <authorList>
            <person name="Manzoor Shahid"/>
            <person name="Zubair Saima"/>
        </authorList>
    </citation>
    <scope>NUCLEOTIDE SEQUENCE [LARGE SCALE GENOMIC DNA]</scope>
    <source>
        <strain evidence="2">V1</strain>
    </source>
</reference>
<keyword evidence="2" id="KW-1185">Reference proteome</keyword>